<name>A0A0A5GEU9_9BACI</name>
<reference evidence="2 3" key="1">
    <citation type="submission" date="2013-08" db="EMBL/GenBank/DDBJ databases">
        <authorList>
            <person name="Huang J."/>
            <person name="Wang G."/>
        </authorList>
    </citation>
    <scope>NUCLEOTIDE SEQUENCE [LARGE SCALE GENOMIC DNA]</scope>
    <source>
        <strain evidence="2 3">BH030004</strain>
    </source>
</reference>
<dbReference type="OrthoDB" id="9793882at2"/>
<accession>A0A0A5GEU9</accession>
<sequence>MLVFSRRIEDMNVNATDGELGKVKDVYFDEDQLVVRYLVVDTQKWLPGRKVLVSPVTFDKVDFDNRKLNVMETKDKVKDSPDIDVHQPVSRRQEKQLHGHFGWPTYWSGANENFQVWGMYDTPIELMNAEPDHQTVPEPDEEDQKLRSANEIKGDFNGYHIQARDGEIGHVSDFIIDDENWKIRYLMVETRNWLPGNFVVISTDWIEDINWREQRVAVNLTKEKVKNGPYFDPDQTITREDEENIYESYDKEPYF</sequence>
<dbReference type="Gene3D" id="3.90.50.10">
    <property type="entry name" value="Photosynthetic Reaction Center, subunit H, domain 2"/>
    <property type="match status" value="2"/>
</dbReference>
<evidence type="ECO:0000313" key="3">
    <source>
        <dbReference type="Proteomes" id="UP000030403"/>
    </source>
</evidence>
<dbReference type="InterPro" id="IPR011033">
    <property type="entry name" value="PRC_barrel-like_sf"/>
</dbReference>
<dbReference type="GO" id="GO:0019684">
    <property type="term" value="P:photosynthesis, light reaction"/>
    <property type="evidence" value="ECO:0007669"/>
    <property type="project" value="InterPro"/>
</dbReference>
<dbReference type="InterPro" id="IPR014747">
    <property type="entry name" value="Bac_photo_RC_H_C"/>
</dbReference>
<comment type="caution">
    <text evidence="2">The sequence shown here is derived from an EMBL/GenBank/DDBJ whole genome shotgun (WGS) entry which is preliminary data.</text>
</comment>
<dbReference type="SUPFAM" id="SSF50346">
    <property type="entry name" value="PRC-barrel domain"/>
    <property type="match status" value="2"/>
</dbReference>
<protein>
    <submittedName>
        <fullName evidence="2">Photosystem reaction center subunit H</fullName>
    </submittedName>
</protein>
<dbReference type="STRING" id="1385511.GCA_000425225_00174"/>
<feature type="domain" description="PRC-barrel" evidence="1">
    <location>
        <begin position="5"/>
        <end position="76"/>
    </location>
</feature>
<dbReference type="eggNOG" id="COG3861">
    <property type="taxonomic scope" value="Bacteria"/>
</dbReference>
<keyword evidence="3" id="KW-1185">Reference proteome</keyword>
<evidence type="ECO:0000313" key="2">
    <source>
        <dbReference type="EMBL" id="KGX91751.1"/>
    </source>
</evidence>
<dbReference type="InterPro" id="IPR027275">
    <property type="entry name" value="PRC-brl_dom"/>
</dbReference>
<dbReference type="EMBL" id="AVPF01000001">
    <property type="protein sequence ID" value="KGX91751.1"/>
    <property type="molecule type" value="Genomic_DNA"/>
</dbReference>
<feature type="domain" description="PRC-barrel" evidence="1">
    <location>
        <begin position="161"/>
        <end position="223"/>
    </location>
</feature>
<evidence type="ECO:0000259" key="1">
    <source>
        <dbReference type="Pfam" id="PF05239"/>
    </source>
</evidence>
<dbReference type="Proteomes" id="UP000030403">
    <property type="component" value="Unassembled WGS sequence"/>
</dbReference>
<gene>
    <name evidence="2" type="ORF">N783_00405</name>
</gene>
<dbReference type="RefSeq" id="WP_027445251.1">
    <property type="nucleotide sequence ID" value="NZ_AULJ01000001.1"/>
</dbReference>
<dbReference type="Pfam" id="PF05239">
    <property type="entry name" value="PRC"/>
    <property type="match status" value="2"/>
</dbReference>
<dbReference type="GO" id="GO:0030077">
    <property type="term" value="C:plasma membrane light-harvesting complex"/>
    <property type="evidence" value="ECO:0007669"/>
    <property type="project" value="InterPro"/>
</dbReference>
<proteinExistence type="predicted"/>
<dbReference type="AlphaFoldDB" id="A0A0A5GEU9"/>
<organism evidence="2 3">
    <name type="scientific">Pontibacillus marinus BH030004 = DSM 16465</name>
    <dbReference type="NCBI Taxonomy" id="1385511"/>
    <lineage>
        <taxon>Bacteria</taxon>
        <taxon>Bacillati</taxon>
        <taxon>Bacillota</taxon>
        <taxon>Bacilli</taxon>
        <taxon>Bacillales</taxon>
        <taxon>Bacillaceae</taxon>
        <taxon>Pontibacillus</taxon>
    </lineage>
</organism>